<dbReference type="NCBIfam" id="TIGR02436">
    <property type="entry name" value="four helix bundle protein"/>
    <property type="match status" value="1"/>
</dbReference>
<organism evidence="1 2">
    <name type="scientific">Luteimonas soli</name>
    <dbReference type="NCBI Taxonomy" id="1648966"/>
    <lineage>
        <taxon>Bacteria</taxon>
        <taxon>Pseudomonadati</taxon>
        <taxon>Pseudomonadota</taxon>
        <taxon>Gammaproteobacteria</taxon>
        <taxon>Lysobacterales</taxon>
        <taxon>Lysobacteraceae</taxon>
        <taxon>Luteimonas</taxon>
    </lineage>
</organism>
<dbReference type="RefSeq" id="WP_386741584.1">
    <property type="nucleotide sequence ID" value="NZ_JBHRYA010000001.1"/>
</dbReference>
<protein>
    <submittedName>
        <fullName evidence="1">Four helix bundle protein</fullName>
    </submittedName>
</protein>
<dbReference type="SUPFAM" id="SSF158446">
    <property type="entry name" value="IVS-encoded protein-like"/>
    <property type="match status" value="1"/>
</dbReference>
<dbReference type="PANTHER" id="PTHR38471:SF2">
    <property type="entry name" value="FOUR HELIX BUNDLE PROTEIN"/>
    <property type="match status" value="1"/>
</dbReference>
<sequence>MAEVVKSFRDLQVWREAIDLVELVYRALATFPADERFGLTSQFRRSSVSVPSNIAEGHARPTTRDYLRFLGISLGSLAEMETQLLISHRLGYLDDAALDPIAQSSTRIGRMLRTLMKSLQAKLPAP</sequence>
<name>A0ABV7XFF1_9GAMM</name>
<dbReference type="Pfam" id="PF05635">
    <property type="entry name" value="23S_rRNA_IVP"/>
    <property type="match status" value="1"/>
</dbReference>
<accession>A0ABV7XFF1</accession>
<dbReference type="Gene3D" id="1.20.1440.60">
    <property type="entry name" value="23S rRNA-intervening sequence"/>
    <property type="match status" value="1"/>
</dbReference>
<dbReference type="Proteomes" id="UP001595705">
    <property type="component" value="Unassembled WGS sequence"/>
</dbReference>
<evidence type="ECO:0000313" key="1">
    <source>
        <dbReference type="EMBL" id="MFC3714651.1"/>
    </source>
</evidence>
<evidence type="ECO:0000313" key="2">
    <source>
        <dbReference type="Proteomes" id="UP001595705"/>
    </source>
</evidence>
<dbReference type="InterPro" id="IPR012657">
    <property type="entry name" value="23S_rRNA-intervening_sequence"/>
</dbReference>
<dbReference type="NCBIfam" id="NF008911">
    <property type="entry name" value="PRK12275.1-2"/>
    <property type="match status" value="1"/>
</dbReference>
<keyword evidence="2" id="KW-1185">Reference proteome</keyword>
<dbReference type="PANTHER" id="PTHR38471">
    <property type="entry name" value="FOUR HELIX BUNDLE PROTEIN"/>
    <property type="match status" value="1"/>
</dbReference>
<dbReference type="InterPro" id="IPR036583">
    <property type="entry name" value="23S_rRNA_IVS_sf"/>
</dbReference>
<gene>
    <name evidence="1" type="ORF">ACFONC_00570</name>
</gene>
<dbReference type="EMBL" id="JBHRYA010000001">
    <property type="protein sequence ID" value="MFC3714651.1"/>
    <property type="molecule type" value="Genomic_DNA"/>
</dbReference>
<reference evidence="2" key="1">
    <citation type="journal article" date="2019" name="Int. J. Syst. Evol. Microbiol.">
        <title>The Global Catalogue of Microorganisms (GCM) 10K type strain sequencing project: providing services to taxonomists for standard genome sequencing and annotation.</title>
        <authorList>
            <consortium name="The Broad Institute Genomics Platform"/>
            <consortium name="The Broad Institute Genome Sequencing Center for Infectious Disease"/>
            <person name="Wu L."/>
            <person name="Ma J."/>
        </authorList>
    </citation>
    <scope>NUCLEOTIDE SEQUENCE [LARGE SCALE GENOMIC DNA]</scope>
    <source>
        <strain evidence="2">KCTC 42441</strain>
    </source>
</reference>
<dbReference type="CDD" id="cd16377">
    <property type="entry name" value="23S_rRNA_IVP_like"/>
    <property type="match status" value="1"/>
</dbReference>
<comment type="caution">
    <text evidence="1">The sequence shown here is derived from an EMBL/GenBank/DDBJ whole genome shotgun (WGS) entry which is preliminary data.</text>
</comment>
<proteinExistence type="predicted"/>